<proteinExistence type="inferred from homology"/>
<dbReference type="PROSITE" id="PS51892">
    <property type="entry name" value="SUBTILASE"/>
    <property type="match status" value="1"/>
</dbReference>
<evidence type="ECO:0000256" key="3">
    <source>
        <dbReference type="SAM" id="MobiDB-lite"/>
    </source>
</evidence>
<dbReference type="InterPro" id="IPR022398">
    <property type="entry name" value="Peptidase_S8_His-AS"/>
</dbReference>
<comment type="caution">
    <text evidence="2">Lacks conserved residue(s) required for the propagation of feature annotation.</text>
</comment>
<dbReference type="InterPro" id="IPR009091">
    <property type="entry name" value="RCC1/BLIP-II"/>
</dbReference>
<dbReference type="Gene3D" id="2.130.10.30">
    <property type="entry name" value="Regulator of chromosome condensation 1/beta-lactamase-inhibitor protein II"/>
    <property type="match status" value="2"/>
</dbReference>
<dbReference type="Pfam" id="PF00082">
    <property type="entry name" value="Peptidase_S8"/>
    <property type="match status" value="1"/>
</dbReference>
<evidence type="ECO:0000259" key="4">
    <source>
        <dbReference type="Pfam" id="PF00082"/>
    </source>
</evidence>
<dbReference type="InterPro" id="IPR051210">
    <property type="entry name" value="Ub_ligase/GEF_domain"/>
</dbReference>
<comment type="similarity">
    <text evidence="2">Belongs to the peptidase S8 family.</text>
</comment>
<dbReference type="InterPro" id="IPR000408">
    <property type="entry name" value="Reg_chr_condens"/>
</dbReference>
<organism evidence="6 7">
    <name type="scientific">Streptosporangium saharense</name>
    <dbReference type="NCBI Taxonomy" id="1706840"/>
    <lineage>
        <taxon>Bacteria</taxon>
        <taxon>Bacillati</taxon>
        <taxon>Actinomycetota</taxon>
        <taxon>Actinomycetes</taxon>
        <taxon>Streptosporangiales</taxon>
        <taxon>Streptosporangiaceae</taxon>
        <taxon>Streptosporangium</taxon>
    </lineage>
</organism>
<dbReference type="PROSITE" id="PS00137">
    <property type="entry name" value="SUBTILASE_HIS"/>
    <property type="match status" value="1"/>
</dbReference>
<feature type="domain" description="RCC1-like" evidence="5">
    <location>
        <begin position="235"/>
        <end position="554"/>
    </location>
</feature>
<feature type="region of interest" description="Disordered" evidence="3">
    <location>
        <begin position="1"/>
        <end position="20"/>
    </location>
</feature>
<evidence type="ECO:0000256" key="2">
    <source>
        <dbReference type="PROSITE-ProRule" id="PRU01240"/>
    </source>
</evidence>
<keyword evidence="7" id="KW-1185">Reference proteome</keyword>
<protein>
    <submittedName>
        <fullName evidence="6">Alpha-tubulin suppressor-like RCC1 family protein</fullName>
    </submittedName>
</protein>
<dbReference type="Gene3D" id="3.40.50.200">
    <property type="entry name" value="Peptidase S8/S53 domain"/>
    <property type="match status" value="1"/>
</dbReference>
<dbReference type="SUPFAM" id="SSF50985">
    <property type="entry name" value="RCC1/BLIP-II"/>
    <property type="match status" value="1"/>
</dbReference>
<keyword evidence="1" id="KW-0677">Repeat</keyword>
<dbReference type="SUPFAM" id="SSF52743">
    <property type="entry name" value="Subtilisin-like"/>
    <property type="match status" value="1"/>
</dbReference>
<evidence type="ECO:0000259" key="5">
    <source>
        <dbReference type="Pfam" id="PF25390"/>
    </source>
</evidence>
<gene>
    <name evidence="6" type="ORF">FHS44_006997</name>
</gene>
<sequence length="886" mass="89842">MSAHSATRGRAGSPSPRRTGRRLATALLAVAVGALSCVVTAGPASAEPAPAYDHGKDKNTAPGTHGPLPKGFSTTQLTVKFKPGLAVRLREQGLVAKDSGDATEIQHVLGKYRDATIRPLSSTPETKITEQRLQLEKRTGRELPDLNSWFVVTAPRSGVEGLLRDLNALPSVEIAQARLPLAAPTEPLRTHQKYLNPATSVLGGGVDADYAHTQTGGKGDGITVTDIEYQSSIIPQYGAQTVSAGANHSLMVAWGATLGGEAWSWGDNGQGQLGMGDTTTRKVPARVPSLSHVLTVSAGNDYSVALKDDGTVWTWGDNSQGQLGNGTLTDSKVPVQVAGISNAVAISAGPGHVLATLSDGTVRAWGDNSQGQLGYGGSDSPVAITVPGLTGVFTGAGSVAAGTAHSVALLADGTVKAWGDNSQGQLGDGTTTDHITPAAVTGLTDVTQVSGRGDHVLALLTGATVKAWGDNGQGQIGDGTTTDRKTPVTVPGLTGVNGVSAGTLHSVATTFSTTTYAWGDNAQSQLGDGTIVDRTSPVTISVAADQIAAGAIHNVGKAGQWFYVWGANGSGRLGDGTTTPRTAPTQLNGLATRWNLCHEDLAAHVATGQIVQVPPVFGDACVNDPAIYHGTAVAGVIGAQDDNGLGMAGIAPHATLHLSGTDVPDSVAYATAHSGPGDVILYEIGVTPTGSGGPWYPWEVESNIYDQTVLATAAGVTVIEAAGNGGNNLDDPTDTYATTIMGRPDSGAIMVGAGASPSPGGVNCHGSGAPTELTAMSFSTYGSRLDVQAYGVCVATLGIPSVRDLTPSESNPNKNYTGTFSGTSSASAIVAGTVAALQGVAKAGSGVLTPAQVRDTLKLTGTAQPTGDPHHIGPRPDLHAAIDSLP</sequence>
<evidence type="ECO:0000256" key="1">
    <source>
        <dbReference type="ARBA" id="ARBA00022737"/>
    </source>
</evidence>
<name>A0A7W7QUP6_9ACTN</name>
<dbReference type="PRINTS" id="PR00633">
    <property type="entry name" value="RCCNDNSATION"/>
</dbReference>
<feature type="domain" description="Peptidase S8/S53" evidence="4">
    <location>
        <begin position="628"/>
        <end position="867"/>
    </location>
</feature>
<comment type="caution">
    <text evidence="6">The sequence shown here is derived from an EMBL/GenBank/DDBJ whole genome shotgun (WGS) entry which is preliminary data.</text>
</comment>
<dbReference type="Pfam" id="PF25390">
    <property type="entry name" value="WD40_RLD"/>
    <property type="match status" value="1"/>
</dbReference>
<dbReference type="InterPro" id="IPR036852">
    <property type="entry name" value="Peptidase_S8/S53_dom_sf"/>
</dbReference>
<evidence type="ECO:0000313" key="6">
    <source>
        <dbReference type="EMBL" id="MBB4919853.1"/>
    </source>
</evidence>
<dbReference type="EMBL" id="JACHJP010000011">
    <property type="protein sequence ID" value="MBB4919853.1"/>
    <property type="molecule type" value="Genomic_DNA"/>
</dbReference>
<dbReference type="AlphaFoldDB" id="A0A7W7QUP6"/>
<accession>A0A7W7QUP6</accession>
<dbReference type="RefSeq" id="WP_184722841.1">
    <property type="nucleotide sequence ID" value="NZ_JACHJP010000011.1"/>
</dbReference>
<feature type="region of interest" description="Disordered" evidence="3">
    <location>
        <begin position="48"/>
        <end position="74"/>
    </location>
</feature>
<reference evidence="6 7" key="1">
    <citation type="submission" date="2020-08" db="EMBL/GenBank/DDBJ databases">
        <title>Genomic Encyclopedia of Type Strains, Phase III (KMG-III): the genomes of soil and plant-associated and newly described type strains.</title>
        <authorList>
            <person name="Whitman W."/>
        </authorList>
    </citation>
    <scope>NUCLEOTIDE SEQUENCE [LARGE SCALE GENOMIC DNA]</scope>
    <source>
        <strain evidence="6 7">CECT 8840</strain>
    </source>
</reference>
<dbReference type="Proteomes" id="UP000552644">
    <property type="component" value="Unassembled WGS sequence"/>
</dbReference>
<evidence type="ECO:0000313" key="7">
    <source>
        <dbReference type="Proteomes" id="UP000552644"/>
    </source>
</evidence>
<dbReference type="InterPro" id="IPR058923">
    <property type="entry name" value="RCC1-like_dom"/>
</dbReference>
<dbReference type="PANTHER" id="PTHR22870">
    <property type="entry name" value="REGULATOR OF CHROMOSOME CONDENSATION"/>
    <property type="match status" value="1"/>
</dbReference>
<dbReference type="PANTHER" id="PTHR22870:SF408">
    <property type="entry name" value="OS09G0560450 PROTEIN"/>
    <property type="match status" value="1"/>
</dbReference>
<dbReference type="PROSITE" id="PS50012">
    <property type="entry name" value="RCC1_3"/>
    <property type="match status" value="6"/>
</dbReference>
<dbReference type="GO" id="GO:0006508">
    <property type="term" value="P:proteolysis"/>
    <property type="evidence" value="ECO:0007669"/>
    <property type="project" value="InterPro"/>
</dbReference>
<dbReference type="InterPro" id="IPR000209">
    <property type="entry name" value="Peptidase_S8/S53_dom"/>
</dbReference>
<dbReference type="GO" id="GO:0004252">
    <property type="term" value="F:serine-type endopeptidase activity"/>
    <property type="evidence" value="ECO:0007669"/>
    <property type="project" value="InterPro"/>
</dbReference>